<protein>
    <submittedName>
        <fullName evidence="6">HAD family phosphatase</fullName>
    </submittedName>
</protein>
<dbReference type="SFLD" id="SFLDS00003">
    <property type="entry name" value="Haloacid_Dehalogenase"/>
    <property type="match status" value="1"/>
</dbReference>
<dbReference type="InterPro" id="IPR051600">
    <property type="entry name" value="Beta-PGM-like"/>
</dbReference>
<gene>
    <name evidence="6" type="ORF">NQ502_04575</name>
</gene>
<keyword evidence="4" id="KW-0460">Magnesium</keyword>
<evidence type="ECO:0000256" key="2">
    <source>
        <dbReference type="ARBA" id="ARBA00006171"/>
    </source>
</evidence>
<keyword evidence="7" id="KW-1185">Reference proteome</keyword>
<dbReference type="Proteomes" id="UP001060164">
    <property type="component" value="Chromosome"/>
</dbReference>
<dbReference type="Pfam" id="PF00702">
    <property type="entry name" value="Hydrolase"/>
    <property type="match status" value="1"/>
</dbReference>
<proteinExistence type="inferred from homology"/>
<dbReference type="SUPFAM" id="SSF56784">
    <property type="entry name" value="HAD-like"/>
    <property type="match status" value="1"/>
</dbReference>
<evidence type="ECO:0000256" key="3">
    <source>
        <dbReference type="ARBA" id="ARBA00022723"/>
    </source>
</evidence>
<dbReference type="NCBIfam" id="TIGR01509">
    <property type="entry name" value="HAD-SF-IA-v3"/>
    <property type="match status" value="1"/>
</dbReference>
<sequence length="228" mass="25932">MKGYIFDFNGTLIFDSAFNEAAWRKLVRDKGGKEISDEAFLKFVHGKSNDIILEYFFGRKFSKDEAERLGEEKEVIYRNMCLAQGENFRMADGAEEMFAKMKQRNIPYAVATSSHRPNVDFYFKTLHLERWFSHENFIYHDGTFPGKPAPDIYLRAAARIQCAPAACVVVEDAPAGILAAQNAGIPEIIGIGEGKEGRELLRREWDIPVIADYRSVDFNENGELLFAD</sequence>
<evidence type="ECO:0000313" key="7">
    <source>
        <dbReference type="Proteomes" id="UP001060164"/>
    </source>
</evidence>
<reference evidence="6" key="1">
    <citation type="journal article" date="2022" name="Cell">
        <title>Design, construction, and in vivo augmentation of a complex gut microbiome.</title>
        <authorList>
            <person name="Cheng A.G."/>
            <person name="Ho P.Y."/>
            <person name="Aranda-Diaz A."/>
            <person name="Jain S."/>
            <person name="Yu F.B."/>
            <person name="Meng X."/>
            <person name="Wang M."/>
            <person name="Iakiviak M."/>
            <person name="Nagashima K."/>
            <person name="Zhao A."/>
            <person name="Murugkar P."/>
            <person name="Patil A."/>
            <person name="Atabakhsh K."/>
            <person name="Weakley A."/>
            <person name="Yan J."/>
            <person name="Brumbaugh A.R."/>
            <person name="Higginbottom S."/>
            <person name="Dimas A."/>
            <person name="Shiver A.L."/>
            <person name="Deutschbauer A."/>
            <person name="Neff N."/>
            <person name="Sonnenburg J.L."/>
            <person name="Huang K.C."/>
            <person name="Fischbach M.A."/>
        </authorList>
    </citation>
    <scope>NUCLEOTIDE SEQUENCE</scope>
    <source>
        <strain evidence="6">DSM 19829</strain>
    </source>
</reference>
<dbReference type="InterPro" id="IPR036412">
    <property type="entry name" value="HAD-like_sf"/>
</dbReference>
<dbReference type="PANTHER" id="PTHR46193:SF18">
    <property type="entry name" value="HEXITOL PHOSPHATASE B"/>
    <property type="match status" value="1"/>
</dbReference>
<name>A0ABY5VL92_9FIRM</name>
<dbReference type="InterPro" id="IPR006439">
    <property type="entry name" value="HAD-SF_hydro_IA"/>
</dbReference>
<evidence type="ECO:0000256" key="1">
    <source>
        <dbReference type="ARBA" id="ARBA00001946"/>
    </source>
</evidence>
<dbReference type="PANTHER" id="PTHR46193">
    <property type="entry name" value="6-PHOSPHOGLUCONATE PHOSPHATASE"/>
    <property type="match status" value="1"/>
</dbReference>
<comment type="similarity">
    <text evidence="2">Belongs to the HAD-like hydrolase superfamily. CbbY/CbbZ/Gph/YieH family.</text>
</comment>
<comment type="cofactor">
    <cofactor evidence="1">
        <name>Mg(2+)</name>
        <dbReference type="ChEBI" id="CHEBI:18420"/>
    </cofactor>
</comment>
<dbReference type="Gene3D" id="3.40.50.1000">
    <property type="entry name" value="HAD superfamily/HAD-like"/>
    <property type="match status" value="1"/>
</dbReference>
<dbReference type="EMBL" id="CP102290">
    <property type="protein sequence ID" value="UWP61359.1"/>
    <property type="molecule type" value="Genomic_DNA"/>
</dbReference>
<evidence type="ECO:0000256" key="5">
    <source>
        <dbReference type="ARBA" id="ARBA00023277"/>
    </source>
</evidence>
<accession>A0ABY5VL92</accession>
<organism evidence="6 7">
    <name type="scientific">Ruminococcus gauvreauii</name>
    <dbReference type="NCBI Taxonomy" id="438033"/>
    <lineage>
        <taxon>Bacteria</taxon>
        <taxon>Bacillati</taxon>
        <taxon>Bacillota</taxon>
        <taxon>Clostridia</taxon>
        <taxon>Eubacteriales</taxon>
        <taxon>Oscillospiraceae</taxon>
        <taxon>Ruminococcus</taxon>
    </lineage>
</organism>
<dbReference type="SFLD" id="SFLDG01129">
    <property type="entry name" value="C1.5:_HAD__Beta-PGM__Phosphata"/>
    <property type="match status" value="1"/>
</dbReference>
<dbReference type="Gene3D" id="1.10.150.240">
    <property type="entry name" value="Putative phosphatase, domain 2"/>
    <property type="match status" value="1"/>
</dbReference>
<evidence type="ECO:0000256" key="4">
    <source>
        <dbReference type="ARBA" id="ARBA00022842"/>
    </source>
</evidence>
<dbReference type="InterPro" id="IPR023214">
    <property type="entry name" value="HAD_sf"/>
</dbReference>
<keyword evidence="3" id="KW-0479">Metal-binding</keyword>
<evidence type="ECO:0000313" key="6">
    <source>
        <dbReference type="EMBL" id="UWP61359.1"/>
    </source>
</evidence>
<keyword evidence="5" id="KW-0119">Carbohydrate metabolism</keyword>
<dbReference type="InterPro" id="IPR023198">
    <property type="entry name" value="PGP-like_dom2"/>
</dbReference>